<evidence type="ECO:0000313" key="1">
    <source>
        <dbReference type="EMBL" id="CAB4240957.1"/>
    </source>
</evidence>
<accession>A0A6J5T9W9</accession>
<sequence>MANPGAASTTTNHPSNLATNQAIRLIASAQSVNLNSVGDTVAQILVAGRVSVAYVLLSNASTSLTTAAFAVYTLPAAGGTAVLSATTPTGATTAAKVVNTAASSTDAITGQYLYIRNTTAQSAAATADIFIYGYDLTFLP</sequence>
<name>A0A6J5T9W9_9CAUD</name>
<proteinExistence type="predicted"/>
<organism evidence="1">
    <name type="scientific">uncultured Caudovirales phage</name>
    <dbReference type="NCBI Taxonomy" id="2100421"/>
    <lineage>
        <taxon>Viruses</taxon>
        <taxon>Duplodnaviria</taxon>
        <taxon>Heunggongvirae</taxon>
        <taxon>Uroviricota</taxon>
        <taxon>Caudoviricetes</taxon>
        <taxon>Peduoviridae</taxon>
        <taxon>Maltschvirus</taxon>
        <taxon>Maltschvirus maltsch</taxon>
    </lineage>
</organism>
<dbReference type="EMBL" id="LR797817">
    <property type="protein sequence ID" value="CAB4240957.1"/>
    <property type="molecule type" value="Genomic_DNA"/>
</dbReference>
<gene>
    <name evidence="1" type="ORF">UFOVP24_26</name>
</gene>
<protein>
    <submittedName>
        <fullName evidence="1">Uncharacterized protein</fullName>
    </submittedName>
</protein>
<reference evidence="1" key="1">
    <citation type="submission" date="2020-05" db="EMBL/GenBank/DDBJ databases">
        <authorList>
            <person name="Chiriac C."/>
            <person name="Salcher M."/>
            <person name="Ghai R."/>
            <person name="Kavagutti S V."/>
        </authorList>
    </citation>
    <scope>NUCLEOTIDE SEQUENCE</scope>
</reference>